<evidence type="ECO:0000313" key="2">
    <source>
        <dbReference type="EMBL" id="KAF5359724.1"/>
    </source>
</evidence>
<dbReference type="Proteomes" id="UP000559027">
    <property type="component" value="Unassembled WGS sequence"/>
</dbReference>
<evidence type="ECO:0000313" key="3">
    <source>
        <dbReference type="Proteomes" id="UP000559027"/>
    </source>
</evidence>
<gene>
    <name evidence="2" type="ORF">D9756_003364</name>
</gene>
<feature type="compositionally biased region" description="Basic residues" evidence="1">
    <location>
        <begin position="472"/>
        <end position="485"/>
    </location>
</feature>
<dbReference type="AlphaFoldDB" id="A0A8H5LJS4"/>
<sequence>MSETSFQPFLGNEWLVKTNSGSSTPYLFIPNRSGAKQIARRWRQCNPRAPSPSASVEDETKWRISILELLAKAHTLGGVNALSFEVVQTNYSVRPPSSARFPDLTLAPLQDIAFSLESTSFSWRWETCFVGYKLSADTISKQLVLPLISTNHLLFTSPEPIQVMTDTDVEKVYLALCTCLLYWTNRIAQTVDKIGRTARRSLDTHIKNSLSKPRVSTILRRMTAIFNSLHEPRESLTAPFDKLANYPFLPLFAANIISSVEEPNLQVPSAPTSKPAYDDFTSTKDQHENIFTRDVVSSIFAQNNNPFQIEPQQEMSEPPRAHRFRSPMRVSPPPQRASKPGFSPAKAGSATEESSEDEGGRASSLAPPAIASQSQANRNPTPKHLTSPKFLQPSASPNARSKSPLAEPSRSTFVHAKTPEQAEKTSDDDSSPVKLPQKKVKAAHLSSSDSDSEAERRAQLKFNTTGAGAAKRGVRQPIKRGGKRF</sequence>
<dbReference type="EMBL" id="JAACJO010000004">
    <property type="protein sequence ID" value="KAF5359724.1"/>
    <property type="molecule type" value="Genomic_DNA"/>
</dbReference>
<accession>A0A8H5LJS4</accession>
<name>A0A8H5LJS4_9AGAR</name>
<organism evidence="2 3">
    <name type="scientific">Leucocoprinus leucothites</name>
    <dbReference type="NCBI Taxonomy" id="201217"/>
    <lineage>
        <taxon>Eukaryota</taxon>
        <taxon>Fungi</taxon>
        <taxon>Dikarya</taxon>
        <taxon>Basidiomycota</taxon>
        <taxon>Agaricomycotina</taxon>
        <taxon>Agaricomycetes</taxon>
        <taxon>Agaricomycetidae</taxon>
        <taxon>Agaricales</taxon>
        <taxon>Agaricineae</taxon>
        <taxon>Agaricaceae</taxon>
        <taxon>Leucocoprinus</taxon>
    </lineage>
</organism>
<dbReference type="OrthoDB" id="3184250at2759"/>
<feature type="compositionally biased region" description="Polar residues" evidence="1">
    <location>
        <begin position="371"/>
        <end position="380"/>
    </location>
</feature>
<proteinExistence type="predicted"/>
<evidence type="ECO:0000256" key="1">
    <source>
        <dbReference type="SAM" id="MobiDB-lite"/>
    </source>
</evidence>
<reference evidence="2 3" key="1">
    <citation type="journal article" date="2020" name="ISME J.">
        <title>Uncovering the hidden diversity of litter-decomposition mechanisms in mushroom-forming fungi.</title>
        <authorList>
            <person name="Floudas D."/>
            <person name="Bentzer J."/>
            <person name="Ahren D."/>
            <person name="Johansson T."/>
            <person name="Persson P."/>
            <person name="Tunlid A."/>
        </authorList>
    </citation>
    <scope>NUCLEOTIDE SEQUENCE [LARGE SCALE GENOMIC DNA]</scope>
    <source>
        <strain evidence="2 3">CBS 146.42</strain>
    </source>
</reference>
<feature type="region of interest" description="Disordered" evidence="1">
    <location>
        <begin position="307"/>
        <end position="485"/>
    </location>
</feature>
<comment type="caution">
    <text evidence="2">The sequence shown here is derived from an EMBL/GenBank/DDBJ whole genome shotgun (WGS) entry which is preliminary data.</text>
</comment>
<keyword evidence="3" id="KW-1185">Reference proteome</keyword>
<feature type="compositionally biased region" description="Basic and acidic residues" evidence="1">
    <location>
        <begin position="417"/>
        <end position="427"/>
    </location>
</feature>
<protein>
    <submittedName>
        <fullName evidence="2">Uncharacterized protein</fullName>
    </submittedName>
</protein>